<dbReference type="PANTHER" id="PTHR47354">
    <property type="entry name" value="NADH OXIDOREDUCTASE HCR"/>
    <property type="match status" value="1"/>
</dbReference>
<evidence type="ECO:0000256" key="7">
    <source>
        <dbReference type="ARBA" id="ARBA00023014"/>
    </source>
</evidence>
<dbReference type="Gene3D" id="3.40.50.80">
    <property type="entry name" value="Nucleotide-binding domain of ferredoxin-NADP reductase (FNR) module"/>
    <property type="match status" value="1"/>
</dbReference>
<dbReference type="PANTHER" id="PTHR47354:SF1">
    <property type="entry name" value="CARNITINE MONOOXYGENASE REDUCTASE SUBUNIT"/>
    <property type="match status" value="1"/>
</dbReference>
<keyword evidence="7" id="KW-0411">Iron-sulfur</keyword>
<dbReference type="Gene3D" id="2.40.30.10">
    <property type="entry name" value="Translation factors"/>
    <property type="match status" value="1"/>
</dbReference>
<keyword evidence="5" id="KW-0560">Oxidoreductase</keyword>
<accession>A0ABS8EC68</accession>
<gene>
    <name evidence="10" type="ORF">K7B10_27825</name>
</gene>
<dbReference type="InterPro" id="IPR017927">
    <property type="entry name" value="FAD-bd_FR_type"/>
</dbReference>
<dbReference type="Pfam" id="PF00175">
    <property type="entry name" value="NAD_binding_1"/>
    <property type="match status" value="1"/>
</dbReference>
<keyword evidence="2" id="KW-0285">Flavoprotein</keyword>
<proteinExistence type="predicted"/>
<feature type="domain" description="2Fe-2S ferredoxin-type" evidence="8">
    <location>
        <begin position="264"/>
        <end position="349"/>
    </location>
</feature>
<dbReference type="Pfam" id="PF00111">
    <property type="entry name" value="Fer2"/>
    <property type="match status" value="1"/>
</dbReference>
<dbReference type="InterPro" id="IPR001433">
    <property type="entry name" value="OxRdtase_FAD/NAD-bd"/>
</dbReference>
<evidence type="ECO:0000313" key="10">
    <source>
        <dbReference type="EMBL" id="MCC0098509.1"/>
    </source>
</evidence>
<dbReference type="CDD" id="cd06185">
    <property type="entry name" value="PDR_like"/>
    <property type="match status" value="1"/>
</dbReference>
<evidence type="ECO:0000256" key="2">
    <source>
        <dbReference type="ARBA" id="ARBA00022630"/>
    </source>
</evidence>
<dbReference type="PROSITE" id="PS51384">
    <property type="entry name" value="FAD_FR"/>
    <property type="match status" value="1"/>
</dbReference>
<dbReference type="Gene3D" id="3.10.20.30">
    <property type="match status" value="1"/>
</dbReference>
<evidence type="ECO:0000256" key="5">
    <source>
        <dbReference type="ARBA" id="ARBA00023002"/>
    </source>
</evidence>
<comment type="caution">
    <text evidence="10">The sequence shown here is derived from an EMBL/GenBank/DDBJ whole genome shotgun (WGS) entry which is preliminary data.</text>
</comment>
<evidence type="ECO:0000256" key="1">
    <source>
        <dbReference type="ARBA" id="ARBA00001974"/>
    </source>
</evidence>
<organism evidence="10 11">
    <name type="scientific">Streptomyces flavotricini</name>
    <dbReference type="NCBI Taxonomy" id="66888"/>
    <lineage>
        <taxon>Bacteria</taxon>
        <taxon>Bacillati</taxon>
        <taxon>Actinomycetota</taxon>
        <taxon>Actinomycetes</taxon>
        <taxon>Kitasatosporales</taxon>
        <taxon>Streptomycetaceae</taxon>
        <taxon>Streptomyces</taxon>
    </lineage>
</organism>
<dbReference type="SUPFAM" id="SSF54292">
    <property type="entry name" value="2Fe-2S ferredoxin-like"/>
    <property type="match status" value="1"/>
</dbReference>
<dbReference type="SUPFAM" id="SSF52343">
    <property type="entry name" value="Ferredoxin reductase-like, C-terminal NADP-linked domain"/>
    <property type="match status" value="1"/>
</dbReference>
<dbReference type="InterPro" id="IPR050415">
    <property type="entry name" value="MRET"/>
</dbReference>
<evidence type="ECO:0000256" key="6">
    <source>
        <dbReference type="ARBA" id="ARBA00023004"/>
    </source>
</evidence>
<feature type="domain" description="FAD-binding FR-type" evidence="9">
    <location>
        <begin position="46"/>
        <end position="145"/>
    </location>
</feature>
<dbReference type="PROSITE" id="PS00197">
    <property type="entry name" value="2FE2S_FER_1"/>
    <property type="match status" value="1"/>
</dbReference>
<protein>
    <submittedName>
        <fullName evidence="10">PDR/VanB family oxidoreductase</fullName>
    </submittedName>
</protein>
<dbReference type="InterPro" id="IPR012675">
    <property type="entry name" value="Beta-grasp_dom_sf"/>
</dbReference>
<evidence type="ECO:0000256" key="3">
    <source>
        <dbReference type="ARBA" id="ARBA00022714"/>
    </source>
</evidence>
<comment type="cofactor">
    <cofactor evidence="1">
        <name>FAD</name>
        <dbReference type="ChEBI" id="CHEBI:57692"/>
    </cofactor>
</comment>
<keyword evidence="3" id="KW-0001">2Fe-2S</keyword>
<dbReference type="PRINTS" id="PR00409">
    <property type="entry name" value="PHDIOXRDTASE"/>
</dbReference>
<sequence>MSRALKLAAVAGAALLARRALRGRIARSPLWPLPALDTPVSGHSPRRWLPALITSRTEPADGVLMLTLESPELPPWAPGAHVDVQLPSGLVRQYSLCGDPADTGRYTIAIRLIEDGRGGSREAHAQLVEGAELPVRPPRNRFELVPSSSYVFVAGGIGITPVLPMLREATAAGADWTLLYGGRSRSSMPFTAELAAYGSRVTLVPEDEAGLPDLSALGATPPGTLVYCCGPAPLMNAVREAAPPTAAVHLERFTATTPTTATSRPFTVELHRSGRTIEVAAGETTLAAVRRELPDTPYSCEQGFCGTCQHRVLAGEVDHRDTLLTDQEREDSMLLCVSRAQDDHLVLDL</sequence>
<dbReference type="PROSITE" id="PS51085">
    <property type="entry name" value="2FE2S_FER_2"/>
    <property type="match status" value="1"/>
</dbReference>
<reference evidence="10 11" key="1">
    <citation type="submission" date="2021-08" db="EMBL/GenBank/DDBJ databases">
        <title>Genomic Architecture of Streptomyces flavotricini NGL1 and Streptomyces erythrochromogenes HMS4 With Differential Plant Beneficial attributes and laccase production capabilities.</title>
        <authorList>
            <person name="Salwan R."/>
            <person name="Kaur R."/>
            <person name="Sharma V."/>
        </authorList>
    </citation>
    <scope>NUCLEOTIDE SEQUENCE [LARGE SCALE GENOMIC DNA]</scope>
    <source>
        <strain evidence="10 11">NGL1</strain>
    </source>
</reference>
<evidence type="ECO:0000259" key="8">
    <source>
        <dbReference type="PROSITE" id="PS51085"/>
    </source>
</evidence>
<dbReference type="RefSeq" id="WP_229340245.1">
    <property type="nucleotide sequence ID" value="NZ_JAINUL010000001.1"/>
</dbReference>
<keyword evidence="4" id="KW-0479">Metal-binding</keyword>
<dbReference type="InterPro" id="IPR036010">
    <property type="entry name" value="2Fe-2S_ferredoxin-like_sf"/>
</dbReference>
<keyword evidence="6" id="KW-0408">Iron</keyword>
<evidence type="ECO:0000259" key="9">
    <source>
        <dbReference type="PROSITE" id="PS51384"/>
    </source>
</evidence>
<dbReference type="InterPro" id="IPR001041">
    <property type="entry name" value="2Fe-2S_ferredoxin-type"/>
</dbReference>
<evidence type="ECO:0000313" key="11">
    <source>
        <dbReference type="Proteomes" id="UP001520654"/>
    </source>
</evidence>
<evidence type="ECO:0000256" key="4">
    <source>
        <dbReference type="ARBA" id="ARBA00022723"/>
    </source>
</evidence>
<keyword evidence="11" id="KW-1185">Reference proteome</keyword>
<dbReference type="EMBL" id="JAINUL010000001">
    <property type="protein sequence ID" value="MCC0098509.1"/>
    <property type="molecule type" value="Genomic_DNA"/>
</dbReference>
<dbReference type="InterPro" id="IPR039261">
    <property type="entry name" value="FNR_nucleotide-bd"/>
</dbReference>
<dbReference type="InterPro" id="IPR006058">
    <property type="entry name" value="2Fe2S_fd_BS"/>
</dbReference>
<dbReference type="InterPro" id="IPR017938">
    <property type="entry name" value="Riboflavin_synthase-like_b-brl"/>
</dbReference>
<dbReference type="CDD" id="cd00207">
    <property type="entry name" value="fer2"/>
    <property type="match status" value="1"/>
</dbReference>
<name>A0ABS8EC68_9ACTN</name>
<dbReference type="Proteomes" id="UP001520654">
    <property type="component" value="Unassembled WGS sequence"/>
</dbReference>
<dbReference type="SUPFAM" id="SSF63380">
    <property type="entry name" value="Riboflavin synthase domain-like"/>
    <property type="match status" value="1"/>
</dbReference>